<dbReference type="STRING" id="1164594.SAMN05216204_12162"/>
<keyword evidence="1" id="KW-0812">Transmembrane</keyword>
<dbReference type="Pfam" id="PF00990">
    <property type="entry name" value="GGDEF"/>
    <property type="match status" value="1"/>
</dbReference>
<gene>
    <name evidence="3" type="ORF">SAMN05216204_12162</name>
</gene>
<evidence type="ECO:0000259" key="2">
    <source>
        <dbReference type="PROSITE" id="PS50887"/>
    </source>
</evidence>
<evidence type="ECO:0000256" key="1">
    <source>
        <dbReference type="SAM" id="Phobius"/>
    </source>
</evidence>
<keyword evidence="1" id="KW-0472">Membrane</keyword>
<organism evidence="3 4">
    <name type="scientific">Massilia yuzhufengensis</name>
    <dbReference type="NCBI Taxonomy" id="1164594"/>
    <lineage>
        <taxon>Bacteria</taxon>
        <taxon>Pseudomonadati</taxon>
        <taxon>Pseudomonadota</taxon>
        <taxon>Betaproteobacteria</taxon>
        <taxon>Burkholderiales</taxon>
        <taxon>Oxalobacteraceae</taxon>
        <taxon>Telluria group</taxon>
        <taxon>Massilia</taxon>
    </lineage>
</organism>
<dbReference type="Gene3D" id="3.30.70.270">
    <property type="match status" value="1"/>
</dbReference>
<dbReference type="AlphaFoldDB" id="A0A1I1RIB4"/>
<protein>
    <submittedName>
        <fullName evidence="3">Diguanylate cyclase (GGDEF) domain-containing protein</fullName>
    </submittedName>
</protein>
<dbReference type="SUPFAM" id="SSF55073">
    <property type="entry name" value="Nucleotide cyclase"/>
    <property type="match status" value="1"/>
</dbReference>
<evidence type="ECO:0000313" key="4">
    <source>
        <dbReference type="Proteomes" id="UP000198639"/>
    </source>
</evidence>
<dbReference type="InterPro" id="IPR029787">
    <property type="entry name" value="Nucleotide_cyclase"/>
</dbReference>
<reference evidence="4" key="1">
    <citation type="submission" date="2016-10" db="EMBL/GenBank/DDBJ databases">
        <authorList>
            <person name="Varghese N."/>
            <person name="Submissions S."/>
        </authorList>
    </citation>
    <scope>NUCLEOTIDE SEQUENCE [LARGE SCALE GENOMIC DNA]</scope>
    <source>
        <strain evidence="4">CGMCC 1.12041</strain>
    </source>
</reference>
<dbReference type="PANTHER" id="PTHR46663">
    <property type="entry name" value="DIGUANYLATE CYCLASE DGCT-RELATED"/>
    <property type="match status" value="1"/>
</dbReference>
<name>A0A1I1RIB4_9BURK</name>
<feature type="domain" description="GGDEF" evidence="2">
    <location>
        <begin position="213"/>
        <end position="345"/>
    </location>
</feature>
<dbReference type="PANTHER" id="PTHR46663:SF3">
    <property type="entry name" value="SLL0267 PROTEIN"/>
    <property type="match status" value="1"/>
</dbReference>
<proteinExistence type="predicted"/>
<dbReference type="OrthoDB" id="9812260at2"/>
<feature type="transmembrane region" description="Helical" evidence="1">
    <location>
        <begin position="156"/>
        <end position="173"/>
    </location>
</feature>
<dbReference type="CDD" id="cd01949">
    <property type="entry name" value="GGDEF"/>
    <property type="match status" value="1"/>
</dbReference>
<feature type="transmembrane region" description="Helical" evidence="1">
    <location>
        <begin position="56"/>
        <end position="75"/>
    </location>
</feature>
<dbReference type="InterPro" id="IPR043128">
    <property type="entry name" value="Rev_trsase/Diguanyl_cyclase"/>
</dbReference>
<keyword evidence="4" id="KW-1185">Reference proteome</keyword>
<feature type="transmembrane region" description="Helical" evidence="1">
    <location>
        <begin position="129"/>
        <end position="150"/>
    </location>
</feature>
<dbReference type="EMBL" id="FOLD01000021">
    <property type="protein sequence ID" value="SFD30230.1"/>
    <property type="molecule type" value="Genomic_DNA"/>
</dbReference>
<accession>A0A1I1RIB4</accession>
<evidence type="ECO:0000313" key="3">
    <source>
        <dbReference type="EMBL" id="SFD30230.1"/>
    </source>
</evidence>
<dbReference type="NCBIfam" id="TIGR00254">
    <property type="entry name" value="GGDEF"/>
    <property type="match status" value="1"/>
</dbReference>
<dbReference type="Proteomes" id="UP000198639">
    <property type="component" value="Unassembled WGS sequence"/>
</dbReference>
<dbReference type="PROSITE" id="PS50887">
    <property type="entry name" value="GGDEF"/>
    <property type="match status" value="1"/>
</dbReference>
<keyword evidence="1" id="KW-1133">Transmembrane helix</keyword>
<dbReference type="InterPro" id="IPR000160">
    <property type="entry name" value="GGDEF_dom"/>
</dbReference>
<dbReference type="InterPro" id="IPR052163">
    <property type="entry name" value="DGC-Regulatory_Protein"/>
</dbReference>
<sequence>MISSNHLRRLKPAPFFVIPGLATELGQAIARMCWTLVFAAYLYFSQQFRGTPQYSAACTLAVIHFVFAVSAWLLIRTKVGGTPLRFLTMTVDQALFATTLYLTGEIAAPFVLMPVLLTFGSGLRYGRTYAVLSSTISSVLTCAALMYSPYWEQYPTIRLGLAVAAIVLPLYLFRLTDAFAFEMRTDSLTQLRNRIGFDELLNEVCESAISAEHERAVVFIDLDGFKKINDVQGHDGGDLVLKHVAHWLTVELGPLGTPARFGGDEFAVIVGTRFVREDLEAALTRFLKRAEAVGELFESPLGASIGVYYLEPASAITSRFACKAADQLMYRAKKLGKNQFVTSTKQNFSAEGHLVDLPSLPNAGKETALAAVTSVPEDCSLDNLVQLHL</sequence>
<feature type="transmembrane region" description="Helical" evidence="1">
    <location>
        <begin position="95"/>
        <end position="117"/>
    </location>
</feature>
<dbReference type="SMART" id="SM00267">
    <property type="entry name" value="GGDEF"/>
    <property type="match status" value="1"/>
</dbReference>